<gene>
    <name evidence="2" type="ORF">PXEA_LOCUS18492</name>
</gene>
<sequence length="79" mass="8541">MVPGLYDDGGDVGGSNDKRAPPSRQPDGRVVADSLLRDLVTQQKSLQLGLVRCSPPPPFPSTPTGTWPPQRVGRMQIFQ</sequence>
<dbReference type="Proteomes" id="UP000784294">
    <property type="component" value="Unassembled WGS sequence"/>
</dbReference>
<feature type="region of interest" description="Disordered" evidence="1">
    <location>
        <begin position="50"/>
        <end position="79"/>
    </location>
</feature>
<dbReference type="EMBL" id="CAAALY010071373">
    <property type="protein sequence ID" value="VEL25052.1"/>
    <property type="molecule type" value="Genomic_DNA"/>
</dbReference>
<comment type="caution">
    <text evidence="2">The sequence shown here is derived from an EMBL/GenBank/DDBJ whole genome shotgun (WGS) entry which is preliminary data.</text>
</comment>
<proteinExistence type="predicted"/>
<feature type="region of interest" description="Disordered" evidence="1">
    <location>
        <begin position="1"/>
        <end position="29"/>
    </location>
</feature>
<accession>A0A3S5ATS7</accession>
<evidence type="ECO:0000313" key="2">
    <source>
        <dbReference type="EMBL" id="VEL25052.1"/>
    </source>
</evidence>
<organism evidence="2 3">
    <name type="scientific">Protopolystoma xenopodis</name>
    <dbReference type="NCBI Taxonomy" id="117903"/>
    <lineage>
        <taxon>Eukaryota</taxon>
        <taxon>Metazoa</taxon>
        <taxon>Spiralia</taxon>
        <taxon>Lophotrochozoa</taxon>
        <taxon>Platyhelminthes</taxon>
        <taxon>Monogenea</taxon>
        <taxon>Polyopisthocotylea</taxon>
        <taxon>Polystomatidea</taxon>
        <taxon>Polystomatidae</taxon>
        <taxon>Protopolystoma</taxon>
    </lineage>
</organism>
<dbReference type="AlphaFoldDB" id="A0A3S5ATS7"/>
<protein>
    <submittedName>
        <fullName evidence="2">Uncharacterized protein</fullName>
    </submittedName>
</protein>
<evidence type="ECO:0000256" key="1">
    <source>
        <dbReference type="SAM" id="MobiDB-lite"/>
    </source>
</evidence>
<reference evidence="2" key="1">
    <citation type="submission" date="2018-11" db="EMBL/GenBank/DDBJ databases">
        <authorList>
            <consortium name="Pathogen Informatics"/>
        </authorList>
    </citation>
    <scope>NUCLEOTIDE SEQUENCE</scope>
</reference>
<evidence type="ECO:0000313" key="3">
    <source>
        <dbReference type="Proteomes" id="UP000784294"/>
    </source>
</evidence>
<keyword evidence="3" id="KW-1185">Reference proteome</keyword>
<name>A0A3S5ATS7_9PLAT</name>